<dbReference type="Gene3D" id="2.60.40.760">
    <property type="entry name" value="Expansin, cellulose-binding-like domain"/>
    <property type="match status" value="1"/>
</dbReference>
<comment type="caution">
    <text evidence="7">The sequence shown here is derived from an EMBL/GenBank/DDBJ whole genome shotgun (WGS) entry which is preliminary data.</text>
</comment>
<dbReference type="Pfam" id="PF03330">
    <property type="entry name" value="DPBB_1"/>
    <property type="match status" value="1"/>
</dbReference>
<evidence type="ECO:0000256" key="3">
    <source>
        <dbReference type="RuleBase" id="RU003460"/>
    </source>
</evidence>
<feature type="chain" id="PRO_5035896292" evidence="4">
    <location>
        <begin position="32"/>
        <end position="278"/>
    </location>
</feature>
<keyword evidence="2" id="KW-0964">Secreted</keyword>
<protein>
    <submittedName>
        <fullName evidence="7">Uncharacterized protein</fullName>
    </submittedName>
</protein>
<dbReference type="Gene3D" id="2.40.40.10">
    <property type="entry name" value="RlpA-like domain"/>
    <property type="match status" value="1"/>
</dbReference>
<dbReference type="InterPro" id="IPR007112">
    <property type="entry name" value="Expansin/allergen_DPBB_dom"/>
</dbReference>
<organism evidence="7 8">
    <name type="scientific">Ceratodon purpureus</name>
    <name type="common">Fire moss</name>
    <name type="synonym">Dicranum purpureum</name>
    <dbReference type="NCBI Taxonomy" id="3225"/>
    <lineage>
        <taxon>Eukaryota</taxon>
        <taxon>Viridiplantae</taxon>
        <taxon>Streptophyta</taxon>
        <taxon>Embryophyta</taxon>
        <taxon>Bryophyta</taxon>
        <taxon>Bryophytina</taxon>
        <taxon>Bryopsida</taxon>
        <taxon>Dicranidae</taxon>
        <taxon>Pseudoditrichales</taxon>
        <taxon>Ditrichaceae</taxon>
        <taxon>Ceratodon</taxon>
    </lineage>
</organism>
<evidence type="ECO:0000259" key="6">
    <source>
        <dbReference type="PROSITE" id="PS50843"/>
    </source>
</evidence>
<keyword evidence="4" id="KW-0732">Signal</keyword>
<dbReference type="InterPro" id="IPR007117">
    <property type="entry name" value="Expansin_CBD"/>
</dbReference>
<dbReference type="AlphaFoldDB" id="A0A8T0GDZ2"/>
<dbReference type="SMART" id="SM00837">
    <property type="entry name" value="DPBB_1"/>
    <property type="match status" value="1"/>
</dbReference>
<dbReference type="PRINTS" id="PR01225">
    <property type="entry name" value="EXPANSNFAMLY"/>
</dbReference>
<evidence type="ECO:0000259" key="5">
    <source>
        <dbReference type="PROSITE" id="PS50842"/>
    </source>
</evidence>
<dbReference type="PANTHER" id="PTHR31692">
    <property type="entry name" value="EXPANSIN-B3"/>
    <property type="match status" value="1"/>
</dbReference>
<dbReference type="InterPro" id="IPR009009">
    <property type="entry name" value="RlpA-like_DPBB"/>
</dbReference>
<dbReference type="PRINTS" id="PR00829">
    <property type="entry name" value="LOLP1ALLERGN"/>
</dbReference>
<evidence type="ECO:0000313" key="8">
    <source>
        <dbReference type="Proteomes" id="UP000822688"/>
    </source>
</evidence>
<keyword evidence="8" id="KW-1185">Reference proteome</keyword>
<dbReference type="Proteomes" id="UP000822688">
    <property type="component" value="Chromosome 11"/>
</dbReference>
<dbReference type="PROSITE" id="PS50843">
    <property type="entry name" value="EXPANSIN_CBD"/>
    <property type="match status" value="1"/>
</dbReference>
<feature type="domain" description="Expansin-like EG45" evidence="5">
    <location>
        <begin position="66"/>
        <end position="175"/>
    </location>
</feature>
<evidence type="ECO:0000313" key="7">
    <source>
        <dbReference type="EMBL" id="KAG0557626.1"/>
    </source>
</evidence>
<dbReference type="PROSITE" id="PS50842">
    <property type="entry name" value="EXPANSIN_EG45"/>
    <property type="match status" value="1"/>
</dbReference>
<proteinExistence type="inferred from homology"/>
<name>A0A8T0GDZ2_CERPU</name>
<reference evidence="7 8" key="1">
    <citation type="submission" date="2020-06" db="EMBL/GenBank/DDBJ databases">
        <title>WGS assembly of Ceratodon purpureus strain R40.</title>
        <authorList>
            <person name="Carey S.B."/>
            <person name="Jenkins J."/>
            <person name="Shu S."/>
            <person name="Lovell J.T."/>
            <person name="Sreedasyam A."/>
            <person name="Maumus F."/>
            <person name="Tiley G.P."/>
            <person name="Fernandez-Pozo N."/>
            <person name="Barry K."/>
            <person name="Chen C."/>
            <person name="Wang M."/>
            <person name="Lipzen A."/>
            <person name="Daum C."/>
            <person name="Saski C.A."/>
            <person name="Payton A.C."/>
            <person name="Mcbreen J.C."/>
            <person name="Conrad R.E."/>
            <person name="Kollar L.M."/>
            <person name="Olsson S."/>
            <person name="Huttunen S."/>
            <person name="Landis J.B."/>
            <person name="Wickett N.J."/>
            <person name="Johnson M.G."/>
            <person name="Rensing S.A."/>
            <person name="Grimwood J."/>
            <person name="Schmutz J."/>
            <person name="Mcdaniel S.F."/>
        </authorList>
    </citation>
    <scope>NUCLEOTIDE SEQUENCE [LARGE SCALE GENOMIC DNA]</scope>
    <source>
        <strain evidence="7 8">R40</strain>
    </source>
</reference>
<accession>A0A8T0GDZ2</accession>
<dbReference type="PANTHER" id="PTHR31692:SF5">
    <property type="entry name" value="EXPANSIN-B3"/>
    <property type="match status" value="1"/>
</dbReference>
<dbReference type="GO" id="GO:0005576">
    <property type="term" value="C:extracellular region"/>
    <property type="evidence" value="ECO:0007669"/>
    <property type="project" value="UniProtKB-SubCell"/>
</dbReference>
<feature type="domain" description="Expansin-like CBD" evidence="6">
    <location>
        <begin position="188"/>
        <end position="272"/>
    </location>
</feature>
<dbReference type="SUPFAM" id="SSF49590">
    <property type="entry name" value="PHL pollen allergen"/>
    <property type="match status" value="1"/>
</dbReference>
<dbReference type="InterPro" id="IPR005795">
    <property type="entry name" value="LolPI"/>
</dbReference>
<comment type="similarity">
    <text evidence="3">Belongs to the expansin family.</text>
</comment>
<dbReference type="InterPro" id="IPR036749">
    <property type="entry name" value="Expansin_CBD_sf"/>
</dbReference>
<sequence>MAASIAREVQLLSMLALAAGLIAVFPDAVLCGDSGSIKLGENGYNEQWMAGHATWYGEPNGEGSSGGACGYTKLTGTPYGPRIAAGNDAIFQGGKGCGQCYEVKCSYAECRQEATRIVITDQCPGGEYCSKAEPAFDLSGAAISAMALTDKDGALRNIGLYDILYKRVPCEFQGQNIAFQVDQGSTGFWLSFVVKFLGGPGDIDSVEIRHSGSSSFQPAKHNWGASWMLINTSGQAFKGPYDIRVVSKLNGHAVTAEKVIPEFFEPGKLYESNVQLKY</sequence>
<dbReference type="SUPFAM" id="SSF50685">
    <property type="entry name" value="Barwin-like endoglucanases"/>
    <property type="match status" value="1"/>
</dbReference>
<evidence type="ECO:0000256" key="4">
    <source>
        <dbReference type="SAM" id="SignalP"/>
    </source>
</evidence>
<dbReference type="EMBL" id="CM026432">
    <property type="protein sequence ID" value="KAG0557626.1"/>
    <property type="molecule type" value="Genomic_DNA"/>
</dbReference>
<gene>
    <name evidence="7" type="ORF">KC19_11G144300</name>
</gene>
<comment type="subcellular location">
    <subcellularLocation>
        <location evidence="1">Secreted</location>
    </subcellularLocation>
</comment>
<evidence type="ECO:0000256" key="2">
    <source>
        <dbReference type="ARBA" id="ARBA00022525"/>
    </source>
</evidence>
<evidence type="ECO:0000256" key="1">
    <source>
        <dbReference type="ARBA" id="ARBA00004613"/>
    </source>
</evidence>
<dbReference type="InterPro" id="IPR036908">
    <property type="entry name" value="RlpA-like_sf"/>
</dbReference>
<dbReference type="Pfam" id="PF01357">
    <property type="entry name" value="Expansin_C"/>
    <property type="match status" value="1"/>
</dbReference>
<dbReference type="InterPro" id="IPR007118">
    <property type="entry name" value="Expan_Lol_pI"/>
</dbReference>
<feature type="signal peptide" evidence="4">
    <location>
        <begin position="1"/>
        <end position="31"/>
    </location>
</feature>